<feature type="domain" description="Creatinase N-terminal" evidence="2">
    <location>
        <begin position="20"/>
        <end position="149"/>
    </location>
</feature>
<keyword evidence="3" id="KW-0031">Aminopeptidase</keyword>
<protein>
    <submittedName>
        <fullName evidence="3">Aminopeptidase P family protein</fullName>
    </submittedName>
</protein>
<dbReference type="EMBL" id="QZKU01000058">
    <property type="protein sequence ID" value="RJP22374.1"/>
    <property type="molecule type" value="Genomic_DNA"/>
</dbReference>
<reference evidence="3 4" key="1">
    <citation type="journal article" date="2017" name="ISME J.">
        <title>Energy and carbon metabolisms in a deep terrestrial subsurface fluid microbial community.</title>
        <authorList>
            <person name="Momper L."/>
            <person name="Jungbluth S.P."/>
            <person name="Lee M.D."/>
            <person name="Amend J.P."/>
        </authorList>
    </citation>
    <scope>NUCLEOTIDE SEQUENCE [LARGE SCALE GENOMIC DNA]</scope>
    <source>
        <strain evidence="3">SURF_5</strain>
    </source>
</reference>
<evidence type="ECO:0000313" key="4">
    <source>
        <dbReference type="Proteomes" id="UP000265882"/>
    </source>
</evidence>
<evidence type="ECO:0000259" key="1">
    <source>
        <dbReference type="Pfam" id="PF00557"/>
    </source>
</evidence>
<accession>A0A3A4P322</accession>
<dbReference type="InterPro" id="IPR036005">
    <property type="entry name" value="Creatinase/aminopeptidase-like"/>
</dbReference>
<dbReference type="PANTHER" id="PTHR46112">
    <property type="entry name" value="AMINOPEPTIDASE"/>
    <property type="match status" value="1"/>
</dbReference>
<dbReference type="InterPro" id="IPR000587">
    <property type="entry name" value="Creatinase_N"/>
</dbReference>
<dbReference type="Proteomes" id="UP000265882">
    <property type="component" value="Unassembled WGS sequence"/>
</dbReference>
<dbReference type="AlphaFoldDB" id="A0A3A4P322"/>
<dbReference type="SUPFAM" id="SSF53092">
    <property type="entry name" value="Creatinase/prolidase N-terminal domain"/>
    <property type="match status" value="1"/>
</dbReference>
<evidence type="ECO:0000313" key="3">
    <source>
        <dbReference type="EMBL" id="RJP22374.1"/>
    </source>
</evidence>
<gene>
    <name evidence="3" type="ORF">C4520_08280</name>
</gene>
<feature type="domain" description="Peptidase M24" evidence="1">
    <location>
        <begin position="161"/>
        <end position="369"/>
    </location>
</feature>
<keyword evidence="3" id="KW-0378">Hydrolase</keyword>
<keyword evidence="3" id="KW-0645">Protease</keyword>
<dbReference type="InterPro" id="IPR029149">
    <property type="entry name" value="Creatin/AminoP/Spt16_N"/>
</dbReference>
<dbReference type="Pfam" id="PF00557">
    <property type="entry name" value="Peptidase_M24"/>
    <property type="match status" value="1"/>
</dbReference>
<dbReference type="GO" id="GO:0004177">
    <property type="term" value="F:aminopeptidase activity"/>
    <property type="evidence" value="ECO:0007669"/>
    <property type="project" value="UniProtKB-KW"/>
</dbReference>
<dbReference type="Gene3D" id="3.40.350.10">
    <property type="entry name" value="Creatinase/prolidase N-terminal domain"/>
    <property type="match status" value="1"/>
</dbReference>
<dbReference type="InterPro" id="IPR050659">
    <property type="entry name" value="Peptidase_M24B"/>
</dbReference>
<dbReference type="PANTHER" id="PTHR46112:SF2">
    <property type="entry name" value="XAA-PRO AMINOPEPTIDASE P-RELATED"/>
    <property type="match status" value="1"/>
</dbReference>
<dbReference type="SUPFAM" id="SSF55920">
    <property type="entry name" value="Creatinase/aminopeptidase"/>
    <property type="match status" value="1"/>
</dbReference>
<evidence type="ECO:0000259" key="2">
    <source>
        <dbReference type="Pfam" id="PF01321"/>
    </source>
</evidence>
<comment type="caution">
    <text evidence="3">The sequence shown here is derived from an EMBL/GenBank/DDBJ whole genome shotgun (WGS) entry which is preliminary data.</text>
</comment>
<name>A0A3A4P322_ABYX5</name>
<proteinExistence type="predicted"/>
<sequence length="389" mass="43213">MSEIPKPITTPPSEAELAARLDKVRALMAEQGLDYYVSHDPVNIYYLTNFANYVHERPFILVIPQDGTPMMLCPLLESTHVRARARAPLEYATYYEFPAPKGQMWFDVFRPLFKKGGRIGVEPTLPLFIAEKTPSAAFAVTDIIDEARLIKTDYEIGRTVHACQLINEGHEILLKIARPGALELLIFSEVQKFLMEKLVADIPDFNYYVTKVGAAVLPPSKSHDPHFVPTPFLAMEEGGPHVSGVGGQFDGYGVEVERAFFLGRAPEKAKRPFEVSMAARELAYELAKPGANMNEIDEKVRKVIVDAGYGEHILHRTGHGLGITGHEAPYLALGYDRELEPGMLISIEPGIYIEGLGGFRHSDSVLITETGNVKLTQAPERLEELVIET</sequence>
<dbReference type="Gene3D" id="3.90.230.10">
    <property type="entry name" value="Creatinase/methionine aminopeptidase superfamily"/>
    <property type="match status" value="1"/>
</dbReference>
<dbReference type="Pfam" id="PF01321">
    <property type="entry name" value="Creatinase_N"/>
    <property type="match status" value="1"/>
</dbReference>
<dbReference type="InterPro" id="IPR000994">
    <property type="entry name" value="Pept_M24"/>
</dbReference>
<organism evidence="3 4">
    <name type="scientific">Abyssobacteria bacterium (strain SURF_5)</name>
    <dbReference type="NCBI Taxonomy" id="2093360"/>
    <lineage>
        <taxon>Bacteria</taxon>
        <taxon>Pseudomonadati</taxon>
        <taxon>Candidatus Hydrogenedentota</taxon>
        <taxon>Candidatus Abyssobacteria</taxon>
    </lineage>
</organism>